<keyword evidence="4" id="KW-0812">Transmembrane</keyword>
<gene>
    <name evidence="7" type="ORF">GXP67_04770</name>
</gene>
<keyword evidence="3" id="KW-0119">Carbohydrate metabolism</keyword>
<dbReference type="PANTHER" id="PTHR11177:SF317">
    <property type="entry name" value="CHITINASE 12-RELATED"/>
    <property type="match status" value="1"/>
</dbReference>
<dbReference type="RefSeq" id="WP_162442106.1">
    <property type="nucleotide sequence ID" value="NZ_CP048222.1"/>
</dbReference>
<keyword evidence="4" id="KW-1133">Transmembrane helix</keyword>
<comment type="catalytic activity">
    <reaction evidence="1">
        <text>Random endo-hydrolysis of N-acetyl-beta-D-glucosaminide (1-&gt;4)-beta-linkages in chitin and chitodextrins.</text>
        <dbReference type="EC" id="3.2.1.14"/>
    </reaction>
</comment>
<dbReference type="Gene3D" id="3.10.50.10">
    <property type="match status" value="1"/>
</dbReference>
<dbReference type="SUPFAM" id="SSF51445">
    <property type="entry name" value="(Trans)glycosidases"/>
    <property type="match status" value="1"/>
</dbReference>
<dbReference type="InterPro" id="IPR011583">
    <property type="entry name" value="Chitinase_II/V-like_cat"/>
</dbReference>
<proteinExistence type="predicted"/>
<dbReference type="InterPro" id="IPR029070">
    <property type="entry name" value="Chitinase_insertion_sf"/>
</dbReference>
<evidence type="ECO:0000256" key="3">
    <source>
        <dbReference type="ARBA" id="ARBA00023024"/>
    </source>
</evidence>
<feature type="transmembrane region" description="Helical" evidence="4">
    <location>
        <begin position="585"/>
        <end position="602"/>
    </location>
</feature>
<evidence type="ECO:0000259" key="6">
    <source>
        <dbReference type="PROSITE" id="PS51910"/>
    </source>
</evidence>
<dbReference type="EC" id="3.2.1.14" evidence="2"/>
<keyword evidence="5" id="KW-0732">Signal</keyword>
<reference evidence="7 8" key="1">
    <citation type="submission" date="2020-01" db="EMBL/GenBank/DDBJ databases">
        <authorList>
            <person name="Kim M.K."/>
        </authorList>
    </citation>
    <scope>NUCLEOTIDE SEQUENCE [LARGE SCALE GENOMIC DNA]</scope>
    <source>
        <strain evidence="7 8">172606-1</strain>
    </source>
</reference>
<name>A0A6C0GE21_9BACT</name>
<dbReference type="GO" id="GO:0005975">
    <property type="term" value="P:carbohydrate metabolic process"/>
    <property type="evidence" value="ECO:0007669"/>
    <property type="project" value="InterPro"/>
</dbReference>
<evidence type="ECO:0000256" key="4">
    <source>
        <dbReference type="SAM" id="Phobius"/>
    </source>
</evidence>
<dbReference type="GO" id="GO:0008843">
    <property type="term" value="F:endochitinase activity"/>
    <property type="evidence" value="ECO:0007669"/>
    <property type="project" value="UniProtKB-EC"/>
</dbReference>
<dbReference type="KEGG" id="rhoz:GXP67_04770"/>
<organism evidence="7 8">
    <name type="scientific">Rhodocytophaga rosea</name>
    <dbReference type="NCBI Taxonomy" id="2704465"/>
    <lineage>
        <taxon>Bacteria</taxon>
        <taxon>Pseudomonadati</taxon>
        <taxon>Bacteroidota</taxon>
        <taxon>Cytophagia</taxon>
        <taxon>Cytophagales</taxon>
        <taxon>Rhodocytophagaceae</taxon>
        <taxon>Rhodocytophaga</taxon>
    </lineage>
</organism>
<accession>A0A6C0GE21</accession>
<dbReference type="InterPro" id="IPR017853">
    <property type="entry name" value="GH"/>
</dbReference>
<dbReference type="InterPro" id="IPR050314">
    <property type="entry name" value="Glycosyl_Hydrlase_18"/>
</dbReference>
<sequence length="613" mass="69099">MSTQTVLLACVLAFACCVGCQQTYAQESLKGKLDSYVDTNKKNAETKEAEAKAKQEALIKEATEKNKLPIADTPVNEQNALTPVVNPEAGNPIQFTAQQLPEEGMLINEEIDSAAFKKRLVNVRKTAITDNLSEEGWQKKFLITEENAYKKQHILDPAKKVFGWHPYWMGTAYKSYNFSLLSAVAYFSYELNPASGNYTSIHDWKTTALIDSAHQHNCKVLLSVSNTGYKNNSTFLSNLNAQRNFINTLIPLLSERNGDGVHIDFEQIPANKRQAFTNFIIDLSNSLRAVRKDYMITLAIPPIDFENVYEVKQLNNYIDLYVALGYEFYGTGSSVAGPLAPVTSGQFWWLYNLERVVDEYLISGIPPAKFLLAVPYYGAEWQTNDLKFPSPAKRFIQYPMYRSIRKTHGSMPCCVDQPSMSKVYVYRDNNNNYRQIWYEDSLSLSMKYDWVNGKKLGGIGIWALGYDNGYDELWKVIAAKFTAKEKPVAAKNASKLNTGAFNRFLNLATRVLTNPKSLLTNPRSLVSIFGLIFGVSVTGVLVLFRYGYRIKRLTGLMIKGGVALSVLVLIALVFFAFKFTDVNEITFLLLGFLIGAIIFYLFSRPFLSEKDLP</sequence>
<feature type="transmembrane region" description="Helical" evidence="4">
    <location>
        <begin position="525"/>
        <end position="544"/>
    </location>
</feature>
<feature type="signal peptide" evidence="5">
    <location>
        <begin position="1"/>
        <end position="25"/>
    </location>
</feature>
<keyword evidence="8" id="KW-1185">Reference proteome</keyword>
<feature type="domain" description="GH18" evidence="6">
    <location>
        <begin position="158"/>
        <end position="484"/>
    </location>
</feature>
<dbReference type="Proteomes" id="UP000480178">
    <property type="component" value="Chromosome"/>
</dbReference>
<evidence type="ECO:0000256" key="2">
    <source>
        <dbReference type="ARBA" id="ARBA00012729"/>
    </source>
</evidence>
<dbReference type="Gene3D" id="3.20.20.80">
    <property type="entry name" value="Glycosidases"/>
    <property type="match status" value="1"/>
</dbReference>
<dbReference type="PROSITE" id="PS51910">
    <property type="entry name" value="GH18_2"/>
    <property type="match status" value="1"/>
</dbReference>
<feature type="transmembrane region" description="Helical" evidence="4">
    <location>
        <begin position="556"/>
        <end position="579"/>
    </location>
</feature>
<dbReference type="Pfam" id="PF00704">
    <property type="entry name" value="Glyco_hydro_18"/>
    <property type="match status" value="1"/>
</dbReference>
<dbReference type="GO" id="GO:0006032">
    <property type="term" value="P:chitin catabolic process"/>
    <property type="evidence" value="ECO:0007669"/>
    <property type="project" value="UniProtKB-KW"/>
</dbReference>
<keyword evidence="3" id="KW-0146">Chitin degradation</keyword>
<evidence type="ECO:0000313" key="8">
    <source>
        <dbReference type="Proteomes" id="UP000480178"/>
    </source>
</evidence>
<dbReference type="EMBL" id="CP048222">
    <property type="protein sequence ID" value="QHT66033.1"/>
    <property type="molecule type" value="Genomic_DNA"/>
</dbReference>
<dbReference type="PANTHER" id="PTHR11177">
    <property type="entry name" value="CHITINASE"/>
    <property type="match status" value="1"/>
</dbReference>
<dbReference type="AlphaFoldDB" id="A0A6C0GE21"/>
<keyword evidence="4" id="KW-0472">Membrane</keyword>
<feature type="chain" id="PRO_5025636434" description="chitinase" evidence="5">
    <location>
        <begin position="26"/>
        <end position="613"/>
    </location>
</feature>
<evidence type="ECO:0000256" key="5">
    <source>
        <dbReference type="SAM" id="SignalP"/>
    </source>
</evidence>
<dbReference type="SMART" id="SM00636">
    <property type="entry name" value="Glyco_18"/>
    <property type="match status" value="1"/>
</dbReference>
<protein>
    <recommendedName>
        <fullName evidence="2">chitinase</fullName>
        <ecNumber evidence="2">3.2.1.14</ecNumber>
    </recommendedName>
</protein>
<evidence type="ECO:0000313" key="7">
    <source>
        <dbReference type="EMBL" id="QHT66033.1"/>
    </source>
</evidence>
<dbReference type="InterPro" id="IPR001223">
    <property type="entry name" value="Glyco_hydro18_cat"/>
</dbReference>
<dbReference type="GO" id="GO:0008061">
    <property type="term" value="F:chitin binding"/>
    <property type="evidence" value="ECO:0007669"/>
    <property type="project" value="InterPro"/>
</dbReference>
<keyword evidence="3" id="KW-0624">Polysaccharide degradation</keyword>
<evidence type="ECO:0000256" key="1">
    <source>
        <dbReference type="ARBA" id="ARBA00000822"/>
    </source>
</evidence>